<organism evidence="1 2">
    <name type="scientific">Pseudocercospora musae</name>
    <dbReference type="NCBI Taxonomy" id="113226"/>
    <lineage>
        <taxon>Eukaryota</taxon>
        <taxon>Fungi</taxon>
        <taxon>Dikarya</taxon>
        <taxon>Ascomycota</taxon>
        <taxon>Pezizomycotina</taxon>
        <taxon>Dothideomycetes</taxon>
        <taxon>Dothideomycetidae</taxon>
        <taxon>Mycosphaerellales</taxon>
        <taxon>Mycosphaerellaceae</taxon>
        <taxon>Pseudocercospora</taxon>
    </lineage>
</organism>
<evidence type="ECO:0000313" key="1">
    <source>
        <dbReference type="EMBL" id="KXT15953.1"/>
    </source>
</evidence>
<name>A0A139IMG7_9PEZI</name>
<proteinExistence type="predicted"/>
<dbReference type="EMBL" id="LFZO01000047">
    <property type="protein sequence ID" value="KXT15953.1"/>
    <property type="molecule type" value="Genomic_DNA"/>
</dbReference>
<sequence length="199" mass="21732">MGASEMSKSAVRVRAFAPKTKTGCKTCSVTRTEMSAATAGNAHLLAETASGTRQSMARQPVAQPPLACNIRYTNGELSGVGHGLALGTELLSFIYMAGLKSRSSNTRKQAIQLLQFANNKTTPYHADIWPRFMMRAAKQEERLAKYLGKDSLPEAYNTIPENPRLSDIVFAQVPYQPRGVNMICIRYTFKDGAPTAIEA</sequence>
<accession>A0A139IMG7</accession>
<dbReference type="AlphaFoldDB" id="A0A139IMG7"/>
<evidence type="ECO:0000313" key="2">
    <source>
        <dbReference type="Proteomes" id="UP000073492"/>
    </source>
</evidence>
<gene>
    <name evidence="1" type="ORF">AC579_1427</name>
</gene>
<comment type="caution">
    <text evidence="1">The sequence shown here is derived from an EMBL/GenBank/DDBJ whole genome shotgun (WGS) entry which is preliminary data.</text>
</comment>
<reference evidence="1 2" key="1">
    <citation type="submission" date="2015-07" db="EMBL/GenBank/DDBJ databases">
        <title>Comparative genomics of the Sigatoka disease complex on banana suggests a link between parallel evolutionary changes in Pseudocercospora fijiensis and Pseudocercospora eumusae and increased virulence on the banana host.</title>
        <authorList>
            <person name="Chang T.-C."/>
            <person name="Salvucci A."/>
            <person name="Crous P.W."/>
            <person name="Stergiopoulos I."/>
        </authorList>
    </citation>
    <scope>NUCLEOTIDE SEQUENCE [LARGE SCALE GENOMIC DNA]</scope>
    <source>
        <strain evidence="1 2">CBS 116634</strain>
    </source>
</reference>
<protein>
    <submittedName>
        <fullName evidence="1">Uncharacterized protein</fullName>
    </submittedName>
</protein>
<dbReference type="OrthoDB" id="303614at2759"/>
<dbReference type="Proteomes" id="UP000073492">
    <property type="component" value="Unassembled WGS sequence"/>
</dbReference>
<keyword evidence="2" id="KW-1185">Reference proteome</keyword>